<dbReference type="SFLD" id="SFLDS00003">
    <property type="entry name" value="Haloacid_Dehalogenase"/>
    <property type="match status" value="1"/>
</dbReference>
<evidence type="ECO:0000313" key="15">
    <source>
        <dbReference type="Proteomes" id="UP000625033"/>
    </source>
</evidence>
<accession>A0A931GGG3</accession>
<keyword evidence="5" id="KW-0028">Amino-acid biosynthesis</keyword>
<evidence type="ECO:0000256" key="11">
    <source>
        <dbReference type="ARBA" id="ARBA00048138"/>
    </source>
</evidence>
<evidence type="ECO:0000313" key="14">
    <source>
        <dbReference type="EMBL" id="MBG6085772.1"/>
    </source>
</evidence>
<dbReference type="Gene3D" id="3.40.50.1000">
    <property type="entry name" value="HAD superfamily/HAD-like"/>
    <property type="match status" value="1"/>
</dbReference>
<dbReference type="NCBIfam" id="TIGR00338">
    <property type="entry name" value="serB"/>
    <property type="match status" value="1"/>
</dbReference>
<dbReference type="AlphaFoldDB" id="A0A931GGG3"/>
<evidence type="ECO:0000256" key="8">
    <source>
        <dbReference type="ARBA" id="ARBA00022842"/>
    </source>
</evidence>
<name>A0A931GGG3_9MICC</name>
<evidence type="ECO:0000256" key="6">
    <source>
        <dbReference type="ARBA" id="ARBA00022723"/>
    </source>
</evidence>
<feature type="active site" description="Proton donor" evidence="13">
    <location>
        <position position="121"/>
    </location>
</feature>
<dbReference type="Proteomes" id="UP000625033">
    <property type="component" value="Unassembled WGS sequence"/>
</dbReference>
<dbReference type="InterPro" id="IPR036412">
    <property type="entry name" value="HAD-like_sf"/>
</dbReference>
<dbReference type="RefSeq" id="WP_196836919.1">
    <property type="nucleotide sequence ID" value="NZ_JADOTZ010000001.1"/>
</dbReference>
<dbReference type="SFLD" id="SFLDF00029">
    <property type="entry name" value="phosphoserine_phosphatase"/>
    <property type="match status" value="1"/>
</dbReference>
<dbReference type="InterPro" id="IPR023214">
    <property type="entry name" value="HAD_sf"/>
</dbReference>
<protein>
    <recommendedName>
        <fullName evidence="4">phosphoserine phosphatase</fullName>
        <ecNumber evidence="4">3.1.3.3</ecNumber>
    </recommendedName>
    <alternativeName>
        <fullName evidence="10">O-phosphoserine phosphohydrolase</fullName>
    </alternativeName>
</protein>
<evidence type="ECO:0000256" key="12">
    <source>
        <dbReference type="ARBA" id="ARBA00048523"/>
    </source>
</evidence>
<dbReference type="PANTHER" id="PTHR43344">
    <property type="entry name" value="PHOSPHOSERINE PHOSPHATASE"/>
    <property type="match status" value="1"/>
</dbReference>
<comment type="similarity">
    <text evidence="3">Belongs to the HAD-like hydrolase superfamily. SerB family.</text>
</comment>
<gene>
    <name evidence="14" type="ORF">IW252_002539</name>
</gene>
<dbReference type="SUPFAM" id="SSF56784">
    <property type="entry name" value="HAD-like"/>
    <property type="match status" value="1"/>
</dbReference>
<keyword evidence="8" id="KW-0460">Magnesium</keyword>
<comment type="caution">
    <text evidence="14">The sequence shown here is derived from an EMBL/GenBank/DDBJ whole genome shotgun (WGS) entry which is preliminary data.</text>
</comment>
<keyword evidence="6" id="KW-0479">Metal-binding</keyword>
<dbReference type="SFLD" id="SFLDG01137">
    <property type="entry name" value="C1.6.1:_Phosphoserine_Phosphat"/>
    <property type="match status" value="1"/>
</dbReference>
<evidence type="ECO:0000256" key="2">
    <source>
        <dbReference type="ARBA" id="ARBA00005135"/>
    </source>
</evidence>
<dbReference type="NCBIfam" id="TIGR01488">
    <property type="entry name" value="HAD-SF-IB"/>
    <property type="match status" value="1"/>
</dbReference>
<dbReference type="GO" id="GO:0036424">
    <property type="term" value="F:L-phosphoserine phosphatase activity"/>
    <property type="evidence" value="ECO:0007669"/>
    <property type="project" value="InterPro"/>
</dbReference>
<evidence type="ECO:0000256" key="9">
    <source>
        <dbReference type="ARBA" id="ARBA00023299"/>
    </source>
</evidence>
<dbReference type="Pfam" id="PF12710">
    <property type="entry name" value="HAD"/>
    <property type="match status" value="1"/>
</dbReference>
<evidence type="ECO:0000256" key="3">
    <source>
        <dbReference type="ARBA" id="ARBA00009184"/>
    </source>
</evidence>
<comment type="cofactor">
    <cofactor evidence="1">
        <name>Mg(2+)</name>
        <dbReference type="ChEBI" id="CHEBI:18420"/>
    </cofactor>
</comment>
<dbReference type="EMBL" id="JADOTZ010000001">
    <property type="protein sequence ID" value="MBG6085772.1"/>
    <property type="molecule type" value="Genomic_DNA"/>
</dbReference>
<comment type="pathway">
    <text evidence="2">Amino-acid biosynthesis; L-serine biosynthesis; L-serine from 3-phospho-D-glycerate: step 3/3.</text>
</comment>
<comment type="catalytic activity">
    <reaction evidence="11">
        <text>O-phospho-L-serine + H2O = L-serine + phosphate</text>
        <dbReference type="Rhea" id="RHEA:21208"/>
        <dbReference type="ChEBI" id="CHEBI:15377"/>
        <dbReference type="ChEBI" id="CHEBI:33384"/>
        <dbReference type="ChEBI" id="CHEBI:43474"/>
        <dbReference type="ChEBI" id="CHEBI:57524"/>
        <dbReference type="EC" id="3.1.3.3"/>
    </reaction>
</comment>
<dbReference type="GO" id="GO:0005737">
    <property type="term" value="C:cytoplasm"/>
    <property type="evidence" value="ECO:0007669"/>
    <property type="project" value="TreeGrafter"/>
</dbReference>
<evidence type="ECO:0000256" key="5">
    <source>
        <dbReference type="ARBA" id="ARBA00022605"/>
    </source>
</evidence>
<feature type="active site" description="Nucleophile" evidence="13">
    <location>
        <position position="119"/>
    </location>
</feature>
<keyword evidence="9" id="KW-0718">Serine biosynthesis</keyword>
<comment type="catalytic activity">
    <reaction evidence="12">
        <text>O-phospho-D-serine + H2O = D-serine + phosphate</text>
        <dbReference type="Rhea" id="RHEA:24873"/>
        <dbReference type="ChEBI" id="CHEBI:15377"/>
        <dbReference type="ChEBI" id="CHEBI:35247"/>
        <dbReference type="ChEBI" id="CHEBI:43474"/>
        <dbReference type="ChEBI" id="CHEBI:58680"/>
        <dbReference type="EC" id="3.1.3.3"/>
    </reaction>
</comment>
<dbReference type="GO" id="GO:0000287">
    <property type="term" value="F:magnesium ion binding"/>
    <property type="evidence" value="ECO:0007669"/>
    <property type="project" value="TreeGrafter"/>
</dbReference>
<evidence type="ECO:0000256" key="10">
    <source>
        <dbReference type="ARBA" id="ARBA00031693"/>
    </source>
</evidence>
<sequence length="328" mass="33745">MEITAHVVHVHPADSPAALTSAALQAALSAVGTVVEVSAVQCPDVSDDATHAPAPRFAGERLAITGAEVPALRAAVDAALADSGVPTPQDDGGAGRSGETVAVVPAALTRADTKLLIMDVDSTLIQQEVIELLAAHAGREAEVAEVTEAAMRGELDFAESLHARVKALAGLDAAVIDEVRQRVAFSPGARELVRAFKAAGHIVAVVSGGFQQILAPWAEELHLDHALANELEVIEGRLTGRVVGDVVDREAKERHLRAWAAEHGLELSATIAAGDGANDLDMVSAAGLGVAYCAKPALAVAADARIDLPRLDLLGVYAGVDVASSTIR</sequence>
<dbReference type="InterPro" id="IPR004469">
    <property type="entry name" value="PSP"/>
</dbReference>
<reference evidence="14" key="1">
    <citation type="submission" date="2020-11" db="EMBL/GenBank/DDBJ databases">
        <title>Sequencing the genomes of 1000 actinobacteria strains.</title>
        <authorList>
            <person name="Klenk H.-P."/>
        </authorList>
    </citation>
    <scope>NUCLEOTIDE SEQUENCE</scope>
    <source>
        <strain evidence="14">DSM 26152</strain>
    </source>
</reference>
<evidence type="ECO:0000256" key="1">
    <source>
        <dbReference type="ARBA" id="ARBA00001946"/>
    </source>
</evidence>
<organism evidence="14 15">
    <name type="scientific">Zhihengliuella flava</name>
    <dbReference type="NCBI Taxonomy" id="1285193"/>
    <lineage>
        <taxon>Bacteria</taxon>
        <taxon>Bacillati</taxon>
        <taxon>Actinomycetota</taxon>
        <taxon>Actinomycetes</taxon>
        <taxon>Micrococcales</taxon>
        <taxon>Micrococcaceae</taxon>
        <taxon>Zhihengliuella</taxon>
    </lineage>
</organism>
<proteinExistence type="inferred from homology"/>
<dbReference type="InterPro" id="IPR050582">
    <property type="entry name" value="HAD-like_SerB"/>
</dbReference>
<evidence type="ECO:0000256" key="13">
    <source>
        <dbReference type="PIRSR" id="PIRSR604469-1"/>
    </source>
</evidence>
<dbReference type="EC" id="3.1.3.3" evidence="4"/>
<dbReference type="PANTHER" id="PTHR43344:SF2">
    <property type="entry name" value="PHOSPHOSERINE PHOSPHATASE"/>
    <property type="match status" value="1"/>
</dbReference>
<evidence type="ECO:0000256" key="7">
    <source>
        <dbReference type="ARBA" id="ARBA00022801"/>
    </source>
</evidence>
<keyword evidence="7 14" id="KW-0378">Hydrolase</keyword>
<dbReference type="GO" id="GO:0006564">
    <property type="term" value="P:L-serine biosynthetic process"/>
    <property type="evidence" value="ECO:0007669"/>
    <property type="project" value="UniProtKB-KW"/>
</dbReference>
<evidence type="ECO:0000256" key="4">
    <source>
        <dbReference type="ARBA" id="ARBA00012640"/>
    </source>
</evidence>
<keyword evidence="15" id="KW-1185">Reference proteome</keyword>
<dbReference type="SFLD" id="SFLDG01136">
    <property type="entry name" value="C1.6:_Phosphoserine_Phosphatas"/>
    <property type="match status" value="1"/>
</dbReference>